<dbReference type="InterPro" id="IPR036188">
    <property type="entry name" value="FAD/NAD-bd_sf"/>
</dbReference>
<dbReference type="InterPro" id="IPR023753">
    <property type="entry name" value="FAD/NAD-binding_dom"/>
</dbReference>
<reference evidence="15 16" key="1">
    <citation type="submission" date="2020-08" db="EMBL/GenBank/DDBJ databases">
        <authorList>
            <person name="Koutsovoulos G."/>
            <person name="Danchin GJ E."/>
        </authorList>
    </citation>
    <scope>NUCLEOTIDE SEQUENCE [LARGE SCALE GENOMIC DNA]</scope>
</reference>
<evidence type="ECO:0000256" key="3">
    <source>
        <dbReference type="ARBA" id="ARBA00022630"/>
    </source>
</evidence>
<comment type="subunit">
    <text evidence="2">Homodimer.</text>
</comment>
<dbReference type="InterPro" id="IPR001100">
    <property type="entry name" value="Pyr_nuc-diS_OxRdtase"/>
</dbReference>
<comment type="function">
    <text evidence="12">Catalyzes the reduction of glutathione disulfide (GSSG) to reduced glutathione (GSH). Constitutes the major mechanism to maintain a high GSH:GSSG ratio in the cytosol.</text>
</comment>
<dbReference type="PANTHER" id="PTHR42737">
    <property type="entry name" value="GLUTATHIONE REDUCTASE"/>
    <property type="match status" value="1"/>
</dbReference>
<comment type="cofactor">
    <cofactor evidence="9">
        <name>FAD</name>
        <dbReference type="ChEBI" id="CHEBI:57692"/>
    </cofactor>
    <text evidence="9">Binds 1 FAD per subunit.</text>
</comment>
<dbReference type="InterPro" id="IPR006322">
    <property type="entry name" value="Glutathione_Rdtase_euk/bac"/>
</dbReference>
<dbReference type="AlphaFoldDB" id="A0A6V7UTB1"/>
<dbReference type="Pfam" id="PF07992">
    <property type="entry name" value="Pyr_redox_2"/>
    <property type="match status" value="1"/>
</dbReference>
<dbReference type="Proteomes" id="UP000580250">
    <property type="component" value="Unassembled WGS sequence"/>
</dbReference>
<dbReference type="NCBIfam" id="TIGR01421">
    <property type="entry name" value="gluta_reduc_1"/>
    <property type="match status" value="1"/>
</dbReference>
<dbReference type="NCBIfam" id="NF004776">
    <property type="entry name" value="PRK06116.1"/>
    <property type="match status" value="1"/>
</dbReference>
<sequence>MGMQTKLNLLRAYHTFYKNIKNFNTSSTMKQFDYLVIGGGSGGIASARRARQFKANVGLIEIDRLGGTCVNVGCVPKKVMYNAACHAEFLRDHADYGFEAPLVKFNWSKLKQTRDEYIRRLNSIYQTNLEKDEIEIIRGKAKFSEDGSVIVQGVEGQQQCKGTHTLIAVGGTPIIPNDIEGAEYGTDSDGFFRFDDLPKKVVVVGAGYIAVELAAILAELGSETYLLIRFDKVLRTFDETLSEALTNQLKQGPVKLMTHTKVKKVEKDNVSGKLTIYTDQNAVLESVDQLIWAIGRKPLTAELNLSTVKIETTEKGYIKVDEYQNTTRNGIYAIGDVCTPKFELTPVAIAAGRRLAHRLFNGEKDNRLLYENIPTVVFSHPPLGTTGLTEREAVDKFGRDNIKVYTSNFTNMYFAMTTYKEKTIMKLICAGKDEKVVGIHILGMGADEMLQGFAVCVRAGLTKKQFDECVAIHPTAAEELVTMR</sequence>
<dbReference type="GO" id="GO:0050660">
    <property type="term" value="F:flavin adenine dinucleotide binding"/>
    <property type="evidence" value="ECO:0007669"/>
    <property type="project" value="InterPro"/>
</dbReference>
<evidence type="ECO:0000259" key="13">
    <source>
        <dbReference type="Pfam" id="PF02852"/>
    </source>
</evidence>
<comment type="subcellular location">
    <subcellularLocation>
        <location evidence="12">Cytoplasm</location>
    </subcellularLocation>
</comment>
<feature type="binding site" evidence="9">
    <location>
        <position position="336"/>
    </location>
    <ligand>
        <name>FAD</name>
        <dbReference type="ChEBI" id="CHEBI:57692"/>
    </ligand>
</feature>
<dbReference type="OrthoDB" id="5956163at2759"/>
<keyword evidence="12" id="KW-0521">NADP</keyword>
<feature type="binding site" evidence="9">
    <location>
        <position position="295"/>
    </location>
    <ligand>
        <name>NAD(+)</name>
        <dbReference type="ChEBI" id="CHEBI:57540"/>
    </ligand>
</feature>
<feature type="domain" description="Pyridine nucleotide-disulphide oxidoreductase dimerisation" evidence="13">
    <location>
        <begin position="373"/>
        <end position="483"/>
    </location>
</feature>
<evidence type="ECO:0000256" key="8">
    <source>
        <dbReference type="PIRSR" id="PIRSR000350-2"/>
    </source>
</evidence>
<feature type="binding site" evidence="9">
    <location>
        <position position="78"/>
    </location>
    <ligand>
        <name>FAD</name>
        <dbReference type="ChEBI" id="CHEBI:57692"/>
    </ligand>
</feature>
<evidence type="ECO:0000256" key="9">
    <source>
        <dbReference type="PIRSR" id="PIRSR000350-3"/>
    </source>
</evidence>
<dbReference type="GO" id="GO:0050661">
    <property type="term" value="F:NADP binding"/>
    <property type="evidence" value="ECO:0007669"/>
    <property type="project" value="InterPro"/>
</dbReference>
<evidence type="ECO:0000259" key="14">
    <source>
        <dbReference type="Pfam" id="PF07992"/>
    </source>
</evidence>
<evidence type="ECO:0000256" key="5">
    <source>
        <dbReference type="ARBA" id="ARBA00023002"/>
    </source>
</evidence>
<feature type="binding site" evidence="9">
    <location>
        <begin position="205"/>
        <end position="212"/>
    </location>
    <ligand>
        <name>NAD(+)</name>
        <dbReference type="ChEBI" id="CHEBI:57540"/>
    </ligand>
</feature>
<comment type="similarity">
    <text evidence="1 11">Belongs to the class-I pyridine nucleotide-disulfide oxidoreductase family.</text>
</comment>
<dbReference type="InterPro" id="IPR016156">
    <property type="entry name" value="FAD/NAD-linked_Rdtase_dimer_sf"/>
</dbReference>
<keyword evidence="9" id="KW-0547">Nucleotide-binding</keyword>
<dbReference type="PRINTS" id="PR00368">
    <property type="entry name" value="FADPNR"/>
</dbReference>
<dbReference type="GO" id="GO:0006749">
    <property type="term" value="P:glutathione metabolic process"/>
    <property type="evidence" value="ECO:0007669"/>
    <property type="project" value="InterPro"/>
</dbReference>
<dbReference type="InterPro" id="IPR012999">
    <property type="entry name" value="Pyr_OxRdtase_I_AS"/>
</dbReference>
<protein>
    <recommendedName>
        <fullName evidence="12">Glutathione reductase</fullName>
        <ecNumber evidence="12">1.8.1.7</ecNumber>
    </recommendedName>
</protein>
<comment type="catalytic activity">
    <reaction evidence="12">
        <text>2 glutathione + NADP(+) = glutathione disulfide + NADPH + H(+)</text>
        <dbReference type="Rhea" id="RHEA:11740"/>
        <dbReference type="ChEBI" id="CHEBI:15378"/>
        <dbReference type="ChEBI" id="CHEBI:57783"/>
        <dbReference type="ChEBI" id="CHEBI:57925"/>
        <dbReference type="ChEBI" id="CHEBI:58297"/>
        <dbReference type="ChEBI" id="CHEBI:58349"/>
        <dbReference type="EC" id="1.8.1.7"/>
    </reaction>
</comment>
<feature type="disulfide bond" description="Redox-active" evidence="10">
    <location>
        <begin position="69"/>
        <end position="74"/>
    </location>
</feature>
<name>A0A6V7UTB1_MELEN</name>
<proteinExistence type="inferred from homology"/>
<keyword evidence="12" id="KW-0963">Cytoplasm</keyword>
<dbReference type="GO" id="GO:0004362">
    <property type="term" value="F:glutathione-disulfide reductase (NADPH) activity"/>
    <property type="evidence" value="ECO:0007669"/>
    <property type="project" value="UniProtKB-EC"/>
</dbReference>
<comment type="caution">
    <text evidence="15">The sequence shown here is derived from an EMBL/GenBank/DDBJ whole genome shotgun (WGS) entry which is preliminary data.</text>
</comment>
<dbReference type="GO" id="GO:0005829">
    <property type="term" value="C:cytosol"/>
    <property type="evidence" value="ECO:0007669"/>
    <property type="project" value="TreeGrafter"/>
</dbReference>
<dbReference type="GO" id="GO:0005739">
    <property type="term" value="C:mitochondrion"/>
    <property type="evidence" value="ECO:0007669"/>
    <property type="project" value="TreeGrafter"/>
</dbReference>
<dbReference type="GO" id="GO:0045454">
    <property type="term" value="P:cell redox homeostasis"/>
    <property type="evidence" value="ECO:0007669"/>
    <property type="project" value="InterPro"/>
</dbReference>
<dbReference type="Pfam" id="PF02852">
    <property type="entry name" value="Pyr_redox_dim"/>
    <property type="match status" value="1"/>
</dbReference>
<evidence type="ECO:0000256" key="6">
    <source>
        <dbReference type="ARBA" id="ARBA00023157"/>
    </source>
</evidence>
<feature type="domain" description="FAD/NAD(P)-binding" evidence="14">
    <location>
        <begin position="32"/>
        <end position="352"/>
    </location>
</feature>
<dbReference type="PANTHER" id="PTHR42737:SF2">
    <property type="entry name" value="GLUTATHIONE REDUCTASE"/>
    <property type="match status" value="1"/>
</dbReference>
<dbReference type="FunFam" id="3.30.390.30:FF:000003">
    <property type="entry name" value="Glutathione reductase"/>
    <property type="match status" value="1"/>
</dbReference>
<evidence type="ECO:0000256" key="11">
    <source>
        <dbReference type="RuleBase" id="RU003691"/>
    </source>
</evidence>
<keyword evidence="7 11" id="KW-0676">Redox-active center</keyword>
<keyword evidence="4 9" id="KW-0274">FAD</keyword>
<organism evidence="15 16">
    <name type="scientific">Meloidogyne enterolobii</name>
    <name type="common">Root-knot nematode worm</name>
    <name type="synonym">Meloidogyne mayaguensis</name>
    <dbReference type="NCBI Taxonomy" id="390850"/>
    <lineage>
        <taxon>Eukaryota</taxon>
        <taxon>Metazoa</taxon>
        <taxon>Ecdysozoa</taxon>
        <taxon>Nematoda</taxon>
        <taxon>Chromadorea</taxon>
        <taxon>Rhabditida</taxon>
        <taxon>Tylenchina</taxon>
        <taxon>Tylenchomorpha</taxon>
        <taxon>Tylenchoidea</taxon>
        <taxon>Meloidogynidae</taxon>
        <taxon>Meloidogyninae</taxon>
        <taxon>Meloidogyne</taxon>
    </lineage>
</organism>
<evidence type="ECO:0000313" key="16">
    <source>
        <dbReference type="Proteomes" id="UP000580250"/>
    </source>
</evidence>
<dbReference type="Gene3D" id="3.30.390.30">
    <property type="match status" value="1"/>
</dbReference>
<dbReference type="GO" id="GO:0034599">
    <property type="term" value="P:cellular response to oxidative stress"/>
    <property type="evidence" value="ECO:0007669"/>
    <property type="project" value="TreeGrafter"/>
</dbReference>
<dbReference type="EMBL" id="CAJEWN010000106">
    <property type="protein sequence ID" value="CAD2165038.1"/>
    <property type="molecule type" value="Genomic_DNA"/>
</dbReference>
<dbReference type="PROSITE" id="PS00076">
    <property type="entry name" value="PYRIDINE_REDOX_1"/>
    <property type="match status" value="1"/>
</dbReference>
<dbReference type="SUPFAM" id="SSF55424">
    <property type="entry name" value="FAD/NAD-linked reductases, dimerisation (C-terminal) domain"/>
    <property type="match status" value="1"/>
</dbReference>
<keyword evidence="5 11" id="KW-0560">Oxidoreductase</keyword>
<dbReference type="SUPFAM" id="SSF51905">
    <property type="entry name" value="FAD/NAD(P)-binding domain"/>
    <property type="match status" value="1"/>
</dbReference>
<gene>
    <name evidence="15" type="ORF">MENT_LOCUS16926</name>
</gene>
<feature type="active site" description="Proton acceptor" evidence="8">
    <location>
        <position position="473"/>
    </location>
</feature>
<dbReference type="PIRSF" id="PIRSF000350">
    <property type="entry name" value="Mercury_reductase_MerA"/>
    <property type="match status" value="1"/>
</dbReference>
<dbReference type="Gene3D" id="3.50.50.60">
    <property type="entry name" value="FAD/NAD(P)-binding domain"/>
    <property type="match status" value="2"/>
</dbReference>
<accession>A0A6V7UTB1</accession>
<dbReference type="InterPro" id="IPR004099">
    <property type="entry name" value="Pyr_nucl-diS_OxRdtase_dimer"/>
</dbReference>
<dbReference type="InterPro" id="IPR046952">
    <property type="entry name" value="GSHR/TRXR-like"/>
</dbReference>
<dbReference type="EC" id="1.8.1.7" evidence="12"/>
<evidence type="ECO:0000256" key="7">
    <source>
        <dbReference type="ARBA" id="ARBA00023284"/>
    </source>
</evidence>
<keyword evidence="9" id="KW-0520">NAD</keyword>
<keyword evidence="3 11" id="KW-0285">Flavoprotein</keyword>
<evidence type="ECO:0000256" key="10">
    <source>
        <dbReference type="PIRSR" id="PIRSR000350-4"/>
    </source>
</evidence>
<keyword evidence="6" id="KW-1015">Disulfide bond</keyword>
<evidence type="ECO:0000256" key="2">
    <source>
        <dbReference type="ARBA" id="ARBA00011738"/>
    </source>
</evidence>
<evidence type="ECO:0000256" key="1">
    <source>
        <dbReference type="ARBA" id="ARBA00007532"/>
    </source>
</evidence>
<dbReference type="FunFam" id="3.50.50.60:FF:000235">
    <property type="entry name" value="Glutathione reductase"/>
    <property type="match status" value="1"/>
</dbReference>
<evidence type="ECO:0000313" key="15">
    <source>
        <dbReference type="EMBL" id="CAD2165038.1"/>
    </source>
</evidence>
<evidence type="ECO:0000256" key="12">
    <source>
        <dbReference type="RuleBase" id="RU365016"/>
    </source>
</evidence>
<dbReference type="PRINTS" id="PR00411">
    <property type="entry name" value="PNDRDTASEI"/>
</dbReference>
<evidence type="ECO:0000256" key="4">
    <source>
        <dbReference type="ARBA" id="ARBA00022827"/>
    </source>
</evidence>